<dbReference type="EMBL" id="JAMXHT010000006">
    <property type="protein sequence ID" value="MCO5399700.1"/>
    <property type="molecule type" value="Genomic_DNA"/>
</dbReference>
<evidence type="ECO:0000313" key="8">
    <source>
        <dbReference type="Proteomes" id="UP001162811"/>
    </source>
</evidence>
<dbReference type="InterPro" id="IPR023772">
    <property type="entry name" value="DNA-bd_HTH_TetR-type_CS"/>
</dbReference>
<comment type="caution">
    <text evidence="7">The sequence shown here is derived from an EMBL/GenBank/DDBJ whole genome shotgun (WGS) entry which is preliminary data.</text>
</comment>
<keyword evidence="4" id="KW-0804">Transcription</keyword>
<feature type="domain" description="HTH tetR-type" evidence="6">
    <location>
        <begin position="25"/>
        <end position="85"/>
    </location>
</feature>
<reference evidence="7" key="2">
    <citation type="journal article" date="2023" name="Front. Microbiol.">
        <title>Ralstonia chuxiongensis sp. nov., Ralstonia mojiangensis sp. nov., and Ralstonia soli sp. nov., isolated from tobacco fields, are three novel species in the family Burkholderiaceae.</title>
        <authorList>
            <person name="Lu C.H."/>
            <person name="Zhang Y.Y."/>
            <person name="Jiang N."/>
            <person name="Chen W."/>
            <person name="Shao X."/>
            <person name="Zhao Z.M."/>
            <person name="Lu W.L."/>
            <person name="Hu X."/>
            <person name="Xi Y.X."/>
            <person name="Zou S.Y."/>
            <person name="Wei Q.J."/>
            <person name="Lin Z.L."/>
            <person name="Gong L."/>
            <person name="Gai X.T."/>
            <person name="Zhang L.Q."/>
            <person name="Li J.Y."/>
            <person name="Jin Y."/>
            <person name="Xia Z.Y."/>
        </authorList>
    </citation>
    <scope>NUCLEOTIDE SEQUENCE</scope>
    <source>
        <strain evidence="7">21MJYT02-11</strain>
    </source>
</reference>
<proteinExistence type="predicted"/>
<dbReference type="Pfam" id="PF17918">
    <property type="entry name" value="TetR_C_15"/>
    <property type="match status" value="1"/>
</dbReference>
<dbReference type="InterPro" id="IPR050109">
    <property type="entry name" value="HTH-type_TetR-like_transc_reg"/>
</dbReference>
<evidence type="ECO:0000256" key="3">
    <source>
        <dbReference type="ARBA" id="ARBA00023125"/>
    </source>
</evidence>
<evidence type="ECO:0000256" key="2">
    <source>
        <dbReference type="ARBA" id="ARBA00023015"/>
    </source>
</evidence>
<sequence>MTFTKKAREPVQIAVRRKPRQARSFMTVEAILEAARILFARDGFEATSTTRIAEVAGVSVGSLYEYFTSKEALVAKLIKCHCDYLMALYGNAFKAVEGQGLEALVDAWIDTTADAYAENVALQRVLLEQMGRVSKLRHLQRVSMAFTDLLEQALRVCGEPIGRPDLHLAAFVMESAGEALIHRSIIYTADLFGYELRRELKVMLILYLRAGVSGGTDN</sequence>
<gene>
    <name evidence="7" type="ORF">NG900_15985</name>
</gene>
<dbReference type="PROSITE" id="PS01081">
    <property type="entry name" value="HTH_TETR_1"/>
    <property type="match status" value="1"/>
</dbReference>
<accession>A0ABT1AMN4</accession>
<evidence type="ECO:0000259" key="6">
    <source>
        <dbReference type="PROSITE" id="PS50977"/>
    </source>
</evidence>
<keyword evidence="3 5" id="KW-0238">DNA-binding</keyword>
<evidence type="ECO:0000256" key="1">
    <source>
        <dbReference type="ARBA" id="ARBA00022491"/>
    </source>
</evidence>
<dbReference type="PANTHER" id="PTHR30055">
    <property type="entry name" value="HTH-TYPE TRANSCRIPTIONAL REGULATOR RUTR"/>
    <property type="match status" value="1"/>
</dbReference>
<keyword evidence="8" id="KW-1185">Reference proteome</keyword>
<dbReference type="PROSITE" id="PS50977">
    <property type="entry name" value="HTH_TETR_2"/>
    <property type="match status" value="1"/>
</dbReference>
<feature type="DNA-binding region" description="H-T-H motif" evidence="5">
    <location>
        <begin position="48"/>
        <end position="67"/>
    </location>
</feature>
<dbReference type="Pfam" id="PF00440">
    <property type="entry name" value="TetR_N"/>
    <property type="match status" value="1"/>
</dbReference>
<evidence type="ECO:0000256" key="4">
    <source>
        <dbReference type="ARBA" id="ARBA00023163"/>
    </source>
</evidence>
<dbReference type="InterPro" id="IPR009057">
    <property type="entry name" value="Homeodomain-like_sf"/>
</dbReference>
<dbReference type="Proteomes" id="UP001162811">
    <property type="component" value="Unassembled WGS sequence"/>
</dbReference>
<evidence type="ECO:0000313" key="7">
    <source>
        <dbReference type="EMBL" id="MCO5399700.1"/>
    </source>
</evidence>
<name>A0ABT1AMN4_9RALS</name>
<organism evidence="7 8">
    <name type="scientific">Ralstonia soli</name>
    <dbReference type="NCBI Taxonomy" id="2953896"/>
    <lineage>
        <taxon>Bacteria</taxon>
        <taxon>Pseudomonadati</taxon>
        <taxon>Pseudomonadota</taxon>
        <taxon>Betaproteobacteria</taxon>
        <taxon>Burkholderiales</taxon>
        <taxon>Burkholderiaceae</taxon>
        <taxon>Ralstonia</taxon>
    </lineage>
</organism>
<reference evidence="7" key="1">
    <citation type="submission" date="2022-06" db="EMBL/GenBank/DDBJ databases">
        <authorList>
            <person name="Lu C.-H."/>
        </authorList>
    </citation>
    <scope>NUCLEOTIDE SEQUENCE</scope>
    <source>
        <strain evidence="7">21MJYT02-11</strain>
    </source>
</reference>
<dbReference type="Gene3D" id="1.10.357.10">
    <property type="entry name" value="Tetracycline Repressor, domain 2"/>
    <property type="match status" value="1"/>
</dbReference>
<dbReference type="InterPro" id="IPR001647">
    <property type="entry name" value="HTH_TetR"/>
</dbReference>
<dbReference type="SUPFAM" id="SSF46689">
    <property type="entry name" value="Homeodomain-like"/>
    <property type="match status" value="1"/>
</dbReference>
<dbReference type="RefSeq" id="WP_252682222.1">
    <property type="nucleotide sequence ID" value="NZ_JAMXHT010000006.1"/>
</dbReference>
<evidence type="ECO:0000256" key="5">
    <source>
        <dbReference type="PROSITE-ProRule" id="PRU00335"/>
    </source>
</evidence>
<keyword evidence="2" id="KW-0805">Transcription regulation</keyword>
<dbReference type="InterPro" id="IPR041669">
    <property type="entry name" value="TetR_C_15"/>
</dbReference>
<dbReference type="PRINTS" id="PR00455">
    <property type="entry name" value="HTHTETR"/>
</dbReference>
<protein>
    <submittedName>
        <fullName evidence="7">TetR/AcrR family transcriptional regulator</fullName>
    </submittedName>
</protein>
<dbReference type="PANTHER" id="PTHR30055:SF223">
    <property type="entry name" value="HTH-TYPE TRANSCRIPTIONAL REGULATOR UIDR"/>
    <property type="match status" value="1"/>
</dbReference>
<keyword evidence="1" id="KW-0678">Repressor</keyword>